<dbReference type="OrthoDB" id="5295974at2"/>
<dbReference type="Proteomes" id="UP000229970">
    <property type="component" value="Unassembled WGS sequence"/>
</dbReference>
<accession>A0A2N9WM19</accession>
<dbReference type="AlphaFoldDB" id="A0A2N9WM19"/>
<evidence type="ECO:0000313" key="1">
    <source>
        <dbReference type="EMBL" id="PIT50549.1"/>
    </source>
</evidence>
<comment type="caution">
    <text evidence="1">The sequence shown here is derived from an EMBL/GenBank/DDBJ whole genome shotgun (WGS) entry which is preliminary data.</text>
</comment>
<dbReference type="EMBL" id="MEIP01000001">
    <property type="protein sequence ID" value="PIT50549.1"/>
    <property type="molecule type" value="Genomic_DNA"/>
</dbReference>
<protein>
    <submittedName>
        <fullName evidence="1">Uncharacterized protein</fullName>
    </submittedName>
</protein>
<proteinExistence type="predicted"/>
<sequence>MYASKWRILATKIVINTALPDYSNQTAMRFQTHGAAEEWQGWKTVNQNRQAQSLPAIVYHGKGMPMTW</sequence>
<name>A0A2N9WM19_9NEIS</name>
<gene>
    <name evidence="1" type="ORF">BHC46_00520</name>
</gene>
<evidence type="ECO:0000313" key="2">
    <source>
        <dbReference type="Proteomes" id="UP000229970"/>
    </source>
</evidence>
<organism evidence="1 2">
    <name type="scientific">Snodgrassella alvi</name>
    <dbReference type="NCBI Taxonomy" id="1196083"/>
    <lineage>
        <taxon>Bacteria</taxon>
        <taxon>Pseudomonadati</taxon>
        <taxon>Pseudomonadota</taxon>
        <taxon>Betaproteobacteria</taxon>
        <taxon>Neisseriales</taxon>
        <taxon>Neisseriaceae</taxon>
        <taxon>Snodgrassella</taxon>
    </lineage>
</organism>
<reference evidence="1 2" key="1">
    <citation type="journal article" date="2017" name="MBio">
        <title>Type VI secretion-mediated competition in the bee gut microbiome.</title>
        <authorList>
            <person name="Steele M.I."/>
            <person name="Kwong W.K."/>
            <person name="Powell J.E."/>
            <person name="Whiteley M."/>
            <person name="Moran N.A."/>
        </authorList>
    </citation>
    <scope>NUCLEOTIDE SEQUENCE [LARGE SCALE GENOMIC DNA]</scope>
    <source>
        <strain evidence="1 2">Ruf1-X</strain>
    </source>
</reference>